<dbReference type="GO" id="GO:0070179">
    <property type="term" value="P:D-serine biosynthetic process"/>
    <property type="evidence" value="ECO:0007669"/>
    <property type="project" value="TreeGrafter"/>
</dbReference>
<dbReference type="EMBL" id="PIPR01000001">
    <property type="protein sequence ID" value="RUO41939.1"/>
    <property type="molecule type" value="Genomic_DNA"/>
</dbReference>
<evidence type="ECO:0000256" key="5">
    <source>
        <dbReference type="ARBA" id="ARBA00022842"/>
    </source>
</evidence>
<dbReference type="PROSITE" id="PS00165">
    <property type="entry name" value="DEHYDRATASE_SER_THR"/>
    <property type="match status" value="1"/>
</dbReference>
<dbReference type="InterPro" id="IPR036052">
    <property type="entry name" value="TrpB-like_PALP_sf"/>
</dbReference>
<dbReference type="RefSeq" id="WP_169930667.1">
    <property type="nucleotide sequence ID" value="NZ_PIPR01000001.1"/>
</dbReference>
<proteinExistence type="predicted"/>
<dbReference type="SUPFAM" id="SSF53686">
    <property type="entry name" value="Tryptophan synthase beta subunit-like PLP-dependent enzymes"/>
    <property type="match status" value="1"/>
</dbReference>
<protein>
    <submittedName>
        <fullName evidence="8">Serine/threonine dehydratase</fullName>
    </submittedName>
</protein>
<keyword evidence="6" id="KW-0663">Pyridoxal phosphate</keyword>
<dbReference type="GO" id="GO:0005524">
    <property type="term" value="F:ATP binding"/>
    <property type="evidence" value="ECO:0007669"/>
    <property type="project" value="TreeGrafter"/>
</dbReference>
<dbReference type="Gene3D" id="3.40.50.1100">
    <property type="match status" value="2"/>
</dbReference>
<comment type="cofactor">
    <cofactor evidence="2">
        <name>pyridoxal 5'-phosphate</name>
        <dbReference type="ChEBI" id="CHEBI:597326"/>
    </cofactor>
</comment>
<dbReference type="GO" id="GO:0018114">
    <property type="term" value="F:threonine racemase activity"/>
    <property type="evidence" value="ECO:0007669"/>
    <property type="project" value="TreeGrafter"/>
</dbReference>
<gene>
    <name evidence="8" type="ORF">CWE22_07265</name>
</gene>
<name>A0A7Z6ZV14_9GAMM</name>
<dbReference type="Proteomes" id="UP000287766">
    <property type="component" value="Unassembled WGS sequence"/>
</dbReference>
<dbReference type="Pfam" id="PF00291">
    <property type="entry name" value="PALP"/>
    <property type="match status" value="1"/>
</dbReference>
<dbReference type="GO" id="GO:0030170">
    <property type="term" value="F:pyridoxal phosphate binding"/>
    <property type="evidence" value="ECO:0007669"/>
    <property type="project" value="InterPro"/>
</dbReference>
<dbReference type="PANTHER" id="PTHR43050:SF1">
    <property type="entry name" value="SERINE RACEMASE"/>
    <property type="match status" value="1"/>
</dbReference>
<comment type="cofactor">
    <cofactor evidence="1">
        <name>Ca(2+)</name>
        <dbReference type="ChEBI" id="CHEBI:29108"/>
    </cofactor>
</comment>
<evidence type="ECO:0000256" key="4">
    <source>
        <dbReference type="ARBA" id="ARBA00001946"/>
    </source>
</evidence>
<dbReference type="GO" id="GO:0030378">
    <property type="term" value="F:serine racemase activity"/>
    <property type="evidence" value="ECO:0007669"/>
    <property type="project" value="TreeGrafter"/>
</dbReference>
<accession>A0A7Z6ZV14</accession>
<dbReference type="InterPro" id="IPR001926">
    <property type="entry name" value="TrpB-like_PALP"/>
</dbReference>
<dbReference type="InterPro" id="IPR000634">
    <property type="entry name" value="Ser/Thr_deHydtase_PyrdxlP-BS"/>
</dbReference>
<comment type="cofactor">
    <cofactor evidence="4">
        <name>Mg(2+)</name>
        <dbReference type="ChEBI" id="CHEBI:18420"/>
    </cofactor>
</comment>
<comment type="cofactor">
    <cofactor evidence="3">
        <name>Mn(2+)</name>
        <dbReference type="ChEBI" id="CHEBI:29035"/>
    </cofactor>
</comment>
<comment type="caution">
    <text evidence="8">The sequence shown here is derived from an EMBL/GenBank/DDBJ whole genome shotgun (WGS) entry which is preliminary data.</text>
</comment>
<feature type="domain" description="Tryptophan synthase beta chain-like PALP" evidence="7">
    <location>
        <begin position="23"/>
        <end position="304"/>
    </location>
</feature>
<sequence>MQNTLDEQFSAVKAAAKCLGDRVKRTPVIHSLGLDAAVGCAVWLKCEQEQHTGAFKFRGAMHALLQLSEAERTAGVYTVSSGNHGAALAAAGQLLDIPVRVGVASNASAVKRANMEKYAAELVTIEPGMAAREAFVASQQGNGRVFIPPYNHDWIIAGQGTAALELVQAQPQLDVLVAPLGGGGLLSGTSIVARQHGMTVFGVEPELAADGFASLKAGAIQPAMPPTSICDGLLTSLGSVTFPLLQQHLEAILLVSDEEAAAAQQLCFEHTELWIEPSSAVALAALQRYPEHFKGQRVGVIISGGNVIKN</sequence>
<evidence type="ECO:0000256" key="3">
    <source>
        <dbReference type="ARBA" id="ARBA00001936"/>
    </source>
</evidence>
<evidence type="ECO:0000256" key="1">
    <source>
        <dbReference type="ARBA" id="ARBA00001913"/>
    </source>
</evidence>
<dbReference type="GO" id="GO:0000287">
    <property type="term" value="F:magnesium ion binding"/>
    <property type="evidence" value="ECO:0007669"/>
    <property type="project" value="TreeGrafter"/>
</dbReference>
<dbReference type="GO" id="GO:0003941">
    <property type="term" value="F:L-serine ammonia-lyase activity"/>
    <property type="evidence" value="ECO:0007669"/>
    <property type="project" value="TreeGrafter"/>
</dbReference>
<reference evidence="9" key="1">
    <citation type="journal article" date="2018" name="Front. Microbiol.">
        <title>Genome-Based Analysis Reveals the Taxonomy and Diversity of the Family Idiomarinaceae.</title>
        <authorList>
            <person name="Liu Y."/>
            <person name="Lai Q."/>
            <person name="Shao Z."/>
        </authorList>
    </citation>
    <scope>NUCLEOTIDE SEQUENCE [LARGE SCALE GENOMIC DNA]</scope>
    <source>
        <strain evidence="9">KYW314</strain>
    </source>
</reference>
<dbReference type="PANTHER" id="PTHR43050">
    <property type="entry name" value="SERINE / THREONINE RACEMASE FAMILY MEMBER"/>
    <property type="match status" value="1"/>
</dbReference>
<evidence type="ECO:0000256" key="2">
    <source>
        <dbReference type="ARBA" id="ARBA00001933"/>
    </source>
</evidence>
<evidence type="ECO:0000256" key="6">
    <source>
        <dbReference type="ARBA" id="ARBA00022898"/>
    </source>
</evidence>
<dbReference type="AlphaFoldDB" id="A0A7Z6ZV14"/>
<evidence type="ECO:0000259" key="7">
    <source>
        <dbReference type="Pfam" id="PF00291"/>
    </source>
</evidence>
<keyword evidence="9" id="KW-1185">Reference proteome</keyword>
<keyword evidence="5" id="KW-0460">Magnesium</keyword>
<evidence type="ECO:0000313" key="8">
    <source>
        <dbReference type="EMBL" id="RUO41939.1"/>
    </source>
</evidence>
<organism evidence="8 9">
    <name type="scientific">Pseudidiomarina aestuarii</name>
    <dbReference type="NCBI Taxonomy" id="624146"/>
    <lineage>
        <taxon>Bacteria</taxon>
        <taxon>Pseudomonadati</taxon>
        <taxon>Pseudomonadota</taxon>
        <taxon>Gammaproteobacteria</taxon>
        <taxon>Alteromonadales</taxon>
        <taxon>Idiomarinaceae</taxon>
        <taxon>Pseudidiomarina</taxon>
    </lineage>
</organism>
<evidence type="ECO:0000313" key="9">
    <source>
        <dbReference type="Proteomes" id="UP000287766"/>
    </source>
</evidence>